<feature type="compositionally biased region" description="Polar residues" evidence="4">
    <location>
        <begin position="713"/>
        <end position="723"/>
    </location>
</feature>
<feature type="compositionally biased region" description="Basic residues" evidence="4">
    <location>
        <begin position="787"/>
        <end position="802"/>
    </location>
</feature>
<feature type="compositionally biased region" description="Basic and acidic residues" evidence="4">
    <location>
        <begin position="40"/>
        <end position="52"/>
    </location>
</feature>
<feature type="region of interest" description="Disordered" evidence="4">
    <location>
        <begin position="1285"/>
        <end position="1312"/>
    </location>
</feature>
<evidence type="ECO:0000313" key="5">
    <source>
        <dbReference type="EMBL" id="KAL0964064.1"/>
    </source>
</evidence>
<feature type="region of interest" description="Disordered" evidence="4">
    <location>
        <begin position="1332"/>
        <end position="1421"/>
    </location>
</feature>
<feature type="region of interest" description="Disordered" evidence="4">
    <location>
        <begin position="1190"/>
        <end position="1236"/>
    </location>
</feature>
<feature type="compositionally biased region" description="Polar residues" evidence="4">
    <location>
        <begin position="1144"/>
        <end position="1153"/>
    </location>
</feature>
<feature type="compositionally biased region" description="Low complexity" evidence="4">
    <location>
        <begin position="1131"/>
        <end position="1143"/>
    </location>
</feature>
<dbReference type="Pfam" id="PF09738">
    <property type="entry name" value="LRRFIP"/>
    <property type="match status" value="1"/>
</dbReference>
<reference evidence="5 6" key="1">
    <citation type="submission" date="2024-06" db="EMBL/GenBank/DDBJ databases">
        <authorList>
            <person name="Pan Q."/>
            <person name="Wen M."/>
            <person name="Jouanno E."/>
            <person name="Zahm M."/>
            <person name="Klopp C."/>
            <person name="Cabau C."/>
            <person name="Louis A."/>
            <person name="Berthelot C."/>
            <person name="Parey E."/>
            <person name="Roest Crollius H."/>
            <person name="Montfort J."/>
            <person name="Robinson-Rechavi M."/>
            <person name="Bouchez O."/>
            <person name="Lampietro C."/>
            <person name="Lopez Roques C."/>
            <person name="Donnadieu C."/>
            <person name="Postlethwait J."/>
            <person name="Bobe J."/>
            <person name="Verreycken H."/>
            <person name="Guiguen Y."/>
        </authorList>
    </citation>
    <scope>NUCLEOTIDE SEQUENCE [LARGE SCALE GENOMIC DNA]</scope>
    <source>
        <strain evidence="5">Up_M1</strain>
        <tissue evidence="5">Testis</tissue>
    </source>
</reference>
<evidence type="ECO:0008006" key="7">
    <source>
        <dbReference type="Google" id="ProtNLM"/>
    </source>
</evidence>
<feature type="compositionally biased region" description="Basic residues" evidence="4">
    <location>
        <begin position="539"/>
        <end position="550"/>
    </location>
</feature>
<keyword evidence="6" id="KW-1185">Reference proteome</keyword>
<feature type="compositionally biased region" description="Polar residues" evidence="4">
    <location>
        <begin position="686"/>
        <end position="706"/>
    </location>
</feature>
<feature type="compositionally biased region" description="Basic and acidic residues" evidence="4">
    <location>
        <begin position="1296"/>
        <end position="1306"/>
    </location>
</feature>
<feature type="compositionally biased region" description="Polar residues" evidence="4">
    <location>
        <begin position="298"/>
        <end position="313"/>
    </location>
</feature>
<feature type="compositionally biased region" description="Basic and acidic residues" evidence="4">
    <location>
        <begin position="803"/>
        <end position="815"/>
    </location>
</feature>
<feature type="coiled-coil region" evidence="3">
    <location>
        <begin position="87"/>
        <end position="264"/>
    </location>
</feature>
<feature type="compositionally biased region" description="Basic and acidic residues" evidence="4">
    <location>
        <begin position="874"/>
        <end position="893"/>
    </location>
</feature>
<evidence type="ECO:0000313" key="6">
    <source>
        <dbReference type="Proteomes" id="UP001557470"/>
    </source>
</evidence>
<keyword evidence="2 3" id="KW-0175">Coiled coil</keyword>
<feature type="region of interest" description="Disordered" evidence="4">
    <location>
        <begin position="839"/>
        <end position="938"/>
    </location>
</feature>
<proteinExistence type="inferred from homology"/>
<feature type="compositionally biased region" description="Basic and acidic residues" evidence="4">
    <location>
        <begin position="580"/>
        <end position="591"/>
    </location>
</feature>
<dbReference type="PANTHER" id="PTHR19212:SF5">
    <property type="entry name" value="LEUCINE-RICH REPEAT FLIGHTLESS-INTERACTING PROTEIN 1"/>
    <property type="match status" value="1"/>
</dbReference>
<feature type="region of interest" description="Disordered" evidence="4">
    <location>
        <begin position="1"/>
        <end position="87"/>
    </location>
</feature>
<feature type="compositionally biased region" description="Polar residues" evidence="4">
    <location>
        <begin position="604"/>
        <end position="638"/>
    </location>
</feature>
<gene>
    <name evidence="5" type="ORF">UPYG_G00317870</name>
</gene>
<evidence type="ECO:0000256" key="2">
    <source>
        <dbReference type="ARBA" id="ARBA00023054"/>
    </source>
</evidence>
<organism evidence="5 6">
    <name type="scientific">Umbra pygmaea</name>
    <name type="common">Eastern mudminnow</name>
    <dbReference type="NCBI Taxonomy" id="75934"/>
    <lineage>
        <taxon>Eukaryota</taxon>
        <taxon>Metazoa</taxon>
        <taxon>Chordata</taxon>
        <taxon>Craniata</taxon>
        <taxon>Vertebrata</taxon>
        <taxon>Euteleostomi</taxon>
        <taxon>Actinopterygii</taxon>
        <taxon>Neopterygii</taxon>
        <taxon>Teleostei</taxon>
        <taxon>Protacanthopterygii</taxon>
        <taxon>Esociformes</taxon>
        <taxon>Umbridae</taxon>
        <taxon>Umbra</taxon>
    </lineage>
</organism>
<comment type="similarity">
    <text evidence="1">Belongs to the LRRFIP family.</text>
</comment>
<feature type="compositionally biased region" description="Polar residues" evidence="4">
    <location>
        <begin position="739"/>
        <end position="770"/>
    </location>
</feature>
<dbReference type="PANTHER" id="PTHR19212">
    <property type="entry name" value="LEUCINE RICH REPEAT IN FLII INTERACTING PROTEIN"/>
    <property type="match status" value="1"/>
</dbReference>
<evidence type="ECO:0000256" key="4">
    <source>
        <dbReference type="SAM" id="MobiDB-lite"/>
    </source>
</evidence>
<dbReference type="EMBL" id="JAGEUA010000010">
    <property type="protein sequence ID" value="KAL0964064.1"/>
    <property type="molecule type" value="Genomic_DNA"/>
</dbReference>
<dbReference type="InterPro" id="IPR019139">
    <property type="entry name" value="LRRFIP1/2"/>
</dbReference>
<feature type="region of interest" description="Disordered" evidence="4">
    <location>
        <begin position="275"/>
        <end position="313"/>
    </location>
</feature>
<evidence type="ECO:0000256" key="3">
    <source>
        <dbReference type="SAM" id="Coils"/>
    </source>
</evidence>
<feature type="compositionally biased region" description="Basic and acidic residues" evidence="4">
    <location>
        <begin position="551"/>
        <end position="569"/>
    </location>
</feature>
<evidence type="ECO:0000256" key="1">
    <source>
        <dbReference type="ARBA" id="ARBA00008275"/>
    </source>
</evidence>
<name>A0ABD0W019_UMBPY</name>
<feature type="compositionally biased region" description="Basic and acidic residues" evidence="4">
    <location>
        <begin position="339"/>
        <end position="349"/>
    </location>
</feature>
<dbReference type="Proteomes" id="UP001557470">
    <property type="component" value="Unassembled WGS sequence"/>
</dbReference>
<dbReference type="Gene3D" id="1.20.5.4090">
    <property type="match status" value="1"/>
</dbReference>
<feature type="compositionally biased region" description="Basic and acidic residues" evidence="4">
    <location>
        <begin position="460"/>
        <end position="477"/>
    </location>
</feature>
<comment type="caution">
    <text evidence="5">The sequence shown here is derived from an EMBL/GenBank/DDBJ whole genome shotgun (WGS) entry which is preliminary data.</text>
</comment>
<feature type="compositionally biased region" description="Acidic residues" evidence="4">
    <location>
        <begin position="1204"/>
        <end position="1227"/>
    </location>
</feature>
<accession>A0ABD0W019</accession>
<feature type="compositionally biased region" description="Polar residues" evidence="4">
    <location>
        <begin position="1375"/>
        <end position="1403"/>
    </location>
</feature>
<feature type="region of interest" description="Disordered" evidence="4">
    <location>
        <begin position="527"/>
        <end position="822"/>
    </location>
</feature>
<feature type="compositionally biased region" description="Low complexity" evidence="4">
    <location>
        <begin position="53"/>
        <end position="82"/>
    </location>
</feature>
<feature type="region of interest" description="Disordered" evidence="4">
    <location>
        <begin position="339"/>
        <end position="358"/>
    </location>
</feature>
<sequence length="1421" mass="157863">MKELERQQKEEDSERYTRPIQRHTSISDDDEQMSVGSRGSVRDDKDYLEKGSRTASTLSATTLGSLGGSSSRRGSGETSLTGDTETSIREIKEIHELKDQIQDVESKYMQSLKEVKDVLAEVEEKYRKAMVSNAQLDNEKNNLMYQVDTLKDSLMELEELLSESRRECQEKTKECEREKHAHGVLQFQFNSMKETLKQSEELLTEIRQMRLKQDGLVREISDLQETVDWKDKKIGALERQKEYSDAIRNERDELRDEVVQLKDIVKKHGIVLGPDLTTNGDILDAGTEGSASRDPASQLAQDSQMPPMEGSNSMLGRAEEMELEGRGGKVMEPGMSIQHEDAHEEEARENSQTSITPCGLAGVTKTETYREPHPFSPTLVDEVEIDSSKVKNDKGIPSVVEHGLICNSQVHVVVTGSEEEVTVEGHVFKAAAIEGTGEGEVEDTNDWGMSDNAADYVETKVTKDNDGTKDTSSKEPTSEYSGAAEPEPLESCRDVIKQSESCPQDVVNHGTQLQTEPQNTKKVKVLVDTPDPQVQAQGGKKKKKGKKKKAVTHDNENQEDIRSTTEKDVVSIIYSTHTPESTDHETTKRSVELNPEPQTEPLKINNTEAQPETKDTNPQFHQDTDLDASTSPVKSNIEPQFEPFKIKHSEELPEITDTYPPILQDIDLDTSKSPVESKPVNDNEPLKTTNADDQPETTGTHPQIIQDTDLETSKSTVESQPEAQTELLKLKNAEALPEITNTELEISQDTEMYSSKSTVESKPQSQSDSVNVEALLEPTDTQSAQGGKKKRKSKKKGEKHGHVKQEGNQKSKTGKDVSSTPLDKEVVVELVEVCTIEAQQIRKVENSSSPDGELQRPNDTLQTTAEDGCNLKQGDQKTDEEVKEEELPLEKPEVVQPCEIQTEEFVTKRKRKKMKKDQQKPSMESDASDCGTSLLCNDQPVEDSTRVIQADNPKEELEATTTTANKIDKFTPNPDNSADCLDFSADTECASDIANVAQVVTVSLEEVETFRDTRDQRNNCNSPKDLLVHDCLTSYPDNVDIYSALDQDNVGQDKKSPVEHFNEPEHDCILIALPSNVEKCYNSSEEELSSPTLENIGAETVNLPEQLADCLSDCPVADEQLNKDRKQETLAGEASSEGTSSETKLSNTETQPQEPAKETLETIVCFTEQNHDECGPCTVVVEAEEQEDHIETKLEGTGGPSNQDIDEVEEDDENDEGQPFDFDDLDSEILPNVPVQDEISQEVRVTSEGEEIFEEDTIRCEGKEEEDREKLFVQLQDMEEHVSTIAGEQSLEEASEELRSPEEKSKAIVKGENANEEQDLIAVQEAVSVTYPQKDNAEEGVSVSAEEQVEVSERIQNATDIESFPVEEGEEAIQYGSQQGSRDSIQSTQDSADGNSELSSTNLKKGSKKGKGKGKEDCRMS</sequence>
<feature type="compositionally biased region" description="Basic and acidic residues" evidence="4">
    <location>
        <begin position="1"/>
        <end position="17"/>
    </location>
</feature>
<feature type="region of interest" description="Disordered" evidence="4">
    <location>
        <begin position="1125"/>
        <end position="1157"/>
    </location>
</feature>
<protein>
    <recommendedName>
        <fullName evidence="7">Leucine-rich repeat flightless-interacting protein 1-like</fullName>
    </recommendedName>
</protein>
<feature type="region of interest" description="Disordered" evidence="4">
    <location>
        <begin position="460"/>
        <end position="488"/>
    </location>
</feature>